<protein>
    <submittedName>
        <fullName evidence="1">Uncharacterized protein</fullName>
    </submittedName>
</protein>
<dbReference type="PANTHER" id="PTHR36048">
    <property type="entry name" value="RIBOSOME MATURATION FACTOR"/>
    <property type="match status" value="1"/>
</dbReference>
<accession>A0A438E634</accession>
<evidence type="ECO:0000313" key="1">
    <source>
        <dbReference type="EMBL" id="RVW43133.1"/>
    </source>
</evidence>
<proteinExistence type="predicted"/>
<dbReference type="PANTHER" id="PTHR36048:SF1">
    <property type="entry name" value="RIBOSOME MATURATION FACTOR"/>
    <property type="match status" value="1"/>
</dbReference>
<gene>
    <name evidence="1" type="ORF">CK203_078714</name>
</gene>
<dbReference type="EMBL" id="QGNW01001385">
    <property type="protein sequence ID" value="RVW43133.1"/>
    <property type="molecule type" value="Genomic_DNA"/>
</dbReference>
<dbReference type="Proteomes" id="UP000288805">
    <property type="component" value="Unassembled WGS sequence"/>
</dbReference>
<organism evidence="1 2">
    <name type="scientific">Vitis vinifera</name>
    <name type="common">Grape</name>
    <dbReference type="NCBI Taxonomy" id="29760"/>
    <lineage>
        <taxon>Eukaryota</taxon>
        <taxon>Viridiplantae</taxon>
        <taxon>Streptophyta</taxon>
        <taxon>Embryophyta</taxon>
        <taxon>Tracheophyta</taxon>
        <taxon>Spermatophyta</taxon>
        <taxon>Magnoliopsida</taxon>
        <taxon>eudicotyledons</taxon>
        <taxon>Gunneridae</taxon>
        <taxon>Pentapetalae</taxon>
        <taxon>rosids</taxon>
        <taxon>Vitales</taxon>
        <taxon>Vitaceae</taxon>
        <taxon>Viteae</taxon>
        <taxon>Vitis</taxon>
    </lineage>
</organism>
<comment type="caution">
    <text evidence="1">The sequence shown here is derived from an EMBL/GenBank/DDBJ whole genome shotgun (WGS) entry which is preliminary data.</text>
</comment>
<name>A0A438E634_VITVI</name>
<reference evidence="1 2" key="1">
    <citation type="journal article" date="2018" name="PLoS Genet.">
        <title>Population sequencing reveals clonal diversity and ancestral inbreeding in the grapevine cultivar Chardonnay.</title>
        <authorList>
            <person name="Roach M.J."/>
            <person name="Johnson D.L."/>
            <person name="Bohlmann J."/>
            <person name="van Vuuren H.J."/>
            <person name="Jones S.J."/>
            <person name="Pretorius I.S."/>
            <person name="Schmidt S.A."/>
            <person name="Borneman A.R."/>
        </authorList>
    </citation>
    <scope>NUCLEOTIDE SEQUENCE [LARGE SCALE GENOMIC DNA]</scope>
    <source>
        <strain evidence="2">cv. Chardonnay</strain>
        <tissue evidence="1">Leaf</tissue>
    </source>
</reference>
<sequence>MAAKPLTSEAIALTEKKMDMTLDDIIKMSKSTTVKDKKPRTVESEIFERYCQDKSARCANLWTPDLHLDSKFFNLQGVLAQRRSNFQANQFPLANEVARKAAAVPIRNRAFNRNRVPNWNRPRYSII</sequence>
<evidence type="ECO:0000313" key="2">
    <source>
        <dbReference type="Proteomes" id="UP000288805"/>
    </source>
</evidence>
<dbReference type="AlphaFoldDB" id="A0A438E634"/>